<organism evidence="18 19">
    <name type="scientific">Leucobacter ruminantium</name>
    <dbReference type="NCBI Taxonomy" id="1289170"/>
    <lineage>
        <taxon>Bacteria</taxon>
        <taxon>Bacillati</taxon>
        <taxon>Actinomycetota</taxon>
        <taxon>Actinomycetes</taxon>
        <taxon>Micrococcales</taxon>
        <taxon>Microbacteriaceae</taxon>
        <taxon>Leucobacter</taxon>
    </lineage>
</organism>
<dbReference type="PIRSF" id="PIRSF006468">
    <property type="entry name" value="BCAT1"/>
    <property type="match status" value="1"/>
</dbReference>
<evidence type="ECO:0000256" key="12">
    <source>
        <dbReference type="ARBA" id="ARBA00048798"/>
    </source>
</evidence>
<keyword evidence="9 16" id="KW-0663">Pyridoxal phosphate</keyword>
<evidence type="ECO:0000256" key="6">
    <source>
        <dbReference type="ARBA" id="ARBA00022576"/>
    </source>
</evidence>
<comment type="catalytic activity">
    <reaction evidence="11 17">
        <text>L-valine + 2-oxoglutarate = 3-methyl-2-oxobutanoate + L-glutamate</text>
        <dbReference type="Rhea" id="RHEA:24813"/>
        <dbReference type="ChEBI" id="CHEBI:11851"/>
        <dbReference type="ChEBI" id="CHEBI:16810"/>
        <dbReference type="ChEBI" id="CHEBI:29985"/>
        <dbReference type="ChEBI" id="CHEBI:57762"/>
        <dbReference type="EC" id="2.6.1.42"/>
    </reaction>
</comment>
<dbReference type="InterPro" id="IPR005786">
    <property type="entry name" value="B_amino_transII"/>
</dbReference>
<keyword evidence="10 17" id="KW-0100">Branched-chain amino acid biosynthesis</keyword>
<evidence type="ECO:0000313" key="19">
    <source>
        <dbReference type="Proteomes" id="UP000664398"/>
    </source>
</evidence>
<dbReference type="InterPro" id="IPR033939">
    <property type="entry name" value="BCAT_family"/>
</dbReference>
<keyword evidence="8 17" id="KW-0808">Transferase</keyword>
<proteinExistence type="inferred from homology"/>
<sequence length="359" mass="39266">MLQFTLPAESSPTTVEERARILAAPGFGKHYTDHMAVGRWSQDRGWHDLHVDEPHDFSLHPATAALHYGQEIFEGLKAYRHPDQSIWLFRPEANAARFAHSARRLGLPELDERLFLDAVTRLVHTDQAWVPAHGGETSLYIRPCMFASEPFLGVRPASEATFFTIASPAGPYFADGPVGISLWVSRVHARATPGGTGDAKCGGNYAAGLAAQTEARRHGCDQVLFLDGAEHEWLEESGTMNVFLITQDGELITPELGTILEGVTRDSVLALAREHGLTPVERRIGMTEVRERCTAGTITEMFATGTAAAITPINRLLDGDEITIGGGDPGRRTIALREHLLGIQHGTRPDTRGWLTRVA</sequence>
<keyword evidence="7 17" id="KW-0028">Amino-acid biosynthesis</keyword>
<dbReference type="AlphaFoldDB" id="A0A939RYK3"/>
<evidence type="ECO:0000256" key="9">
    <source>
        <dbReference type="ARBA" id="ARBA00022898"/>
    </source>
</evidence>
<feature type="modified residue" description="N6-(pyridoxal phosphate)lysine" evidence="14">
    <location>
        <position position="200"/>
    </location>
</feature>
<evidence type="ECO:0000256" key="3">
    <source>
        <dbReference type="ARBA" id="ARBA00004931"/>
    </source>
</evidence>
<evidence type="ECO:0000256" key="17">
    <source>
        <dbReference type="RuleBase" id="RU004517"/>
    </source>
</evidence>
<dbReference type="Gene3D" id="3.30.470.10">
    <property type="match status" value="1"/>
</dbReference>
<dbReference type="InterPro" id="IPR001544">
    <property type="entry name" value="Aminotrans_IV"/>
</dbReference>
<comment type="cofactor">
    <cofactor evidence="1 16">
        <name>pyridoxal 5'-phosphate</name>
        <dbReference type="ChEBI" id="CHEBI:597326"/>
    </cofactor>
</comment>
<evidence type="ECO:0000256" key="8">
    <source>
        <dbReference type="ARBA" id="ARBA00022679"/>
    </source>
</evidence>
<evidence type="ECO:0000256" key="2">
    <source>
        <dbReference type="ARBA" id="ARBA00004824"/>
    </source>
</evidence>
<comment type="caution">
    <text evidence="18">The sequence shown here is derived from an EMBL/GenBank/DDBJ whole genome shotgun (WGS) entry which is preliminary data.</text>
</comment>
<dbReference type="InterPro" id="IPR043132">
    <property type="entry name" value="BCAT-like_C"/>
</dbReference>
<evidence type="ECO:0000256" key="1">
    <source>
        <dbReference type="ARBA" id="ARBA00001933"/>
    </source>
</evidence>
<evidence type="ECO:0000256" key="15">
    <source>
        <dbReference type="RuleBase" id="RU004106"/>
    </source>
</evidence>
<dbReference type="CDD" id="cd01557">
    <property type="entry name" value="BCAT_beta_family"/>
    <property type="match status" value="1"/>
</dbReference>
<evidence type="ECO:0000256" key="14">
    <source>
        <dbReference type="PIRSR" id="PIRSR006468-1"/>
    </source>
</evidence>
<evidence type="ECO:0000256" key="7">
    <source>
        <dbReference type="ARBA" id="ARBA00022605"/>
    </source>
</evidence>
<dbReference type="InterPro" id="IPR043131">
    <property type="entry name" value="BCAT-like_N"/>
</dbReference>
<keyword evidence="19" id="KW-1185">Reference proteome</keyword>
<gene>
    <name evidence="18" type="ORF">J4H91_04270</name>
</gene>
<dbReference type="EMBL" id="JAGDYL010000005">
    <property type="protein sequence ID" value="MBO1804534.1"/>
    <property type="molecule type" value="Genomic_DNA"/>
</dbReference>
<comment type="pathway">
    <text evidence="2">Amino-acid biosynthesis; L-isoleucine biosynthesis; L-isoleucine from 2-oxobutanoate: step 4/4.</text>
</comment>
<dbReference type="RefSeq" id="WP_208045013.1">
    <property type="nucleotide sequence ID" value="NZ_JAGDYL010000005.1"/>
</dbReference>
<dbReference type="EC" id="2.6.1.42" evidence="17"/>
<dbReference type="PROSITE" id="PS00770">
    <property type="entry name" value="AA_TRANSFER_CLASS_4"/>
    <property type="match status" value="1"/>
</dbReference>
<dbReference type="Gene3D" id="3.20.10.10">
    <property type="entry name" value="D-amino Acid Aminotransferase, subunit A, domain 2"/>
    <property type="match status" value="1"/>
</dbReference>
<comment type="similarity">
    <text evidence="5 15">Belongs to the class-IV pyridoxal-phosphate-dependent aminotransferase family.</text>
</comment>
<name>A0A939RYK3_9MICO</name>
<dbReference type="PANTHER" id="PTHR11825:SF44">
    <property type="entry name" value="BRANCHED-CHAIN-AMINO-ACID AMINOTRANSFERASE"/>
    <property type="match status" value="1"/>
</dbReference>
<evidence type="ECO:0000256" key="16">
    <source>
        <dbReference type="RuleBase" id="RU004516"/>
    </source>
</evidence>
<comment type="pathway">
    <text evidence="4">Amino-acid biosynthesis; L-leucine biosynthesis; L-leucine from 3-methyl-2-oxobutanoate: step 4/4.</text>
</comment>
<dbReference type="GO" id="GO:0008652">
    <property type="term" value="P:amino acid biosynthetic process"/>
    <property type="evidence" value="ECO:0007669"/>
    <property type="project" value="UniProtKB-KW"/>
</dbReference>
<comment type="catalytic activity">
    <reaction evidence="12 17">
        <text>L-isoleucine + 2-oxoglutarate = (S)-3-methyl-2-oxopentanoate + L-glutamate</text>
        <dbReference type="Rhea" id="RHEA:24801"/>
        <dbReference type="ChEBI" id="CHEBI:16810"/>
        <dbReference type="ChEBI" id="CHEBI:29985"/>
        <dbReference type="ChEBI" id="CHEBI:35146"/>
        <dbReference type="ChEBI" id="CHEBI:58045"/>
        <dbReference type="EC" id="2.6.1.42"/>
    </reaction>
</comment>
<accession>A0A939RYK3</accession>
<dbReference type="NCBIfam" id="NF009897">
    <property type="entry name" value="PRK13357.1"/>
    <property type="match status" value="1"/>
</dbReference>
<evidence type="ECO:0000256" key="5">
    <source>
        <dbReference type="ARBA" id="ARBA00009320"/>
    </source>
</evidence>
<dbReference type="GO" id="GO:0004084">
    <property type="term" value="F:branched-chain-amino-acid transaminase activity"/>
    <property type="evidence" value="ECO:0007669"/>
    <property type="project" value="UniProtKB-EC"/>
</dbReference>
<comment type="pathway">
    <text evidence="3">Amino-acid biosynthesis; L-valine biosynthesis; L-valine from pyruvate: step 4/4.</text>
</comment>
<dbReference type="SUPFAM" id="SSF56752">
    <property type="entry name" value="D-aminoacid aminotransferase-like PLP-dependent enzymes"/>
    <property type="match status" value="1"/>
</dbReference>
<protein>
    <recommendedName>
        <fullName evidence="17">Branched-chain-amino-acid aminotransferase</fullName>
        <ecNumber evidence="17">2.6.1.42</ecNumber>
    </recommendedName>
</protein>
<reference evidence="18" key="1">
    <citation type="submission" date="2021-03" db="EMBL/GenBank/DDBJ databases">
        <title>Leucobacter chromiisoli sp. nov., isolated from chromium-containing soil of chemical plant.</title>
        <authorList>
            <person name="Xu Z."/>
        </authorList>
    </citation>
    <scope>NUCLEOTIDE SEQUENCE</scope>
    <source>
        <strain evidence="18">A2</strain>
    </source>
</reference>
<evidence type="ECO:0000256" key="4">
    <source>
        <dbReference type="ARBA" id="ARBA00005072"/>
    </source>
</evidence>
<dbReference type="NCBIfam" id="TIGR01123">
    <property type="entry name" value="ilvE_II"/>
    <property type="match status" value="1"/>
</dbReference>
<evidence type="ECO:0000313" key="18">
    <source>
        <dbReference type="EMBL" id="MBO1804534.1"/>
    </source>
</evidence>
<evidence type="ECO:0000256" key="11">
    <source>
        <dbReference type="ARBA" id="ARBA00048212"/>
    </source>
</evidence>
<dbReference type="GO" id="GO:0009082">
    <property type="term" value="P:branched-chain amino acid biosynthetic process"/>
    <property type="evidence" value="ECO:0007669"/>
    <property type="project" value="UniProtKB-KW"/>
</dbReference>
<keyword evidence="6 17" id="KW-0032">Aminotransferase</keyword>
<dbReference type="Pfam" id="PF01063">
    <property type="entry name" value="Aminotran_4"/>
    <property type="match status" value="1"/>
</dbReference>
<dbReference type="InterPro" id="IPR018300">
    <property type="entry name" value="Aminotrans_IV_CS"/>
</dbReference>
<dbReference type="PANTHER" id="PTHR11825">
    <property type="entry name" value="SUBGROUP IIII AMINOTRANSFERASE"/>
    <property type="match status" value="1"/>
</dbReference>
<dbReference type="InterPro" id="IPR036038">
    <property type="entry name" value="Aminotransferase-like"/>
</dbReference>
<comment type="catalytic activity">
    <reaction evidence="13 17">
        <text>L-leucine + 2-oxoglutarate = 4-methyl-2-oxopentanoate + L-glutamate</text>
        <dbReference type="Rhea" id="RHEA:18321"/>
        <dbReference type="ChEBI" id="CHEBI:16810"/>
        <dbReference type="ChEBI" id="CHEBI:17865"/>
        <dbReference type="ChEBI" id="CHEBI:29985"/>
        <dbReference type="ChEBI" id="CHEBI:57427"/>
        <dbReference type="EC" id="2.6.1.42"/>
    </reaction>
</comment>
<evidence type="ECO:0000256" key="10">
    <source>
        <dbReference type="ARBA" id="ARBA00023304"/>
    </source>
</evidence>
<dbReference type="Proteomes" id="UP000664398">
    <property type="component" value="Unassembled WGS sequence"/>
</dbReference>
<evidence type="ECO:0000256" key="13">
    <source>
        <dbReference type="ARBA" id="ARBA00049229"/>
    </source>
</evidence>